<dbReference type="SUPFAM" id="SSF53244">
    <property type="entry name" value="MurD-like peptide ligases, peptide-binding domain"/>
    <property type="match status" value="1"/>
</dbReference>
<dbReference type="InterPro" id="IPR013221">
    <property type="entry name" value="Mur_ligase_cen"/>
</dbReference>
<name>A0A8F9XHD5_9BACT</name>
<dbReference type="AlphaFoldDB" id="A0A8F9XHD5"/>
<dbReference type="SUPFAM" id="SSF53623">
    <property type="entry name" value="MurD-like peptide ligases, catalytic domain"/>
    <property type="match status" value="1"/>
</dbReference>
<evidence type="ECO:0000256" key="10">
    <source>
        <dbReference type="PIRNR" id="PIRNR001563"/>
    </source>
</evidence>
<dbReference type="GO" id="GO:0008841">
    <property type="term" value="F:dihydrofolate synthase activity"/>
    <property type="evidence" value="ECO:0007669"/>
    <property type="project" value="TreeGrafter"/>
</dbReference>
<evidence type="ECO:0000256" key="4">
    <source>
        <dbReference type="ARBA" id="ARBA00022598"/>
    </source>
</evidence>
<keyword evidence="8" id="KW-0460">Magnesium</keyword>
<dbReference type="InterPro" id="IPR036615">
    <property type="entry name" value="Mur_ligase_C_dom_sf"/>
</dbReference>
<sequence length="433" mass="46759">MSSDHDSYAAVQDYLFSLKAAGVRFGIDRMAGLAAALGHPERQVPVVHVAGTNGKGSVAAMLEAIFRAAGWRTGLYTSPHLVRLGERVQVDRVPLSEGEIMAYTRELEPLAEVLGRAEADARPSFFEFMTAMAFLQFARRSCDIAVIEVGMGGRLDATNIVTPEVAVITSIGLDHCEQLGDTVEKIAAEKAGIIKPGRPVVIGRLPEGAERVVRAIAAERGAAVVSVREVYGDDTGNYPLTNLEGRYQRWNAATAALVARRMDVRWGLSDEIVARGLQQVTWPGRWQRTTLGGKQVVFDASHNPEGAVALEENLQSLFAGTGRKPVVVTGVLGAARARPLLETIARYAREIHLVRPQQERACSWEELEAFVPATFSGTVRRGTVPDIFPGPGQCRVGAADDVVVVTGSIYLLGEILARLEPARGANEGRLQDF</sequence>
<dbReference type="Pfam" id="PF08245">
    <property type="entry name" value="Mur_ligase_M"/>
    <property type="match status" value="1"/>
</dbReference>
<dbReference type="EMBL" id="CP080507">
    <property type="protein sequence ID" value="QYM80152.1"/>
    <property type="molecule type" value="Genomic_DNA"/>
</dbReference>
<evidence type="ECO:0000256" key="5">
    <source>
        <dbReference type="ARBA" id="ARBA00022723"/>
    </source>
</evidence>
<dbReference type="GO" id="GO:0046872">
    <property type="term" value="F:metal ion binding"/>
    <property type="evidence" value="ECO:0007669"/>
    <property type="project" value="UniProtKB-KW"/>
</dbReference>
<dbReference type="InterPro" id="IPR036565">
    <property type="entry name" value="Mur-like_cat_sf"/>
</dbReference>
<dbReference type="PROSITE" id="PS01012">
    <property type="entry name" value="FOLYLPOLYGLU_SYNT_2"/>
    <property type="match status" value="1"/>
</dbReference>
<evidence type="ECO:0000256" key="3">
    <source>
        <dbReference type="ARBA" id="ARBA00013025"/>
    </source>
</evidence>
<evidence type="ECO:0000256" key="7">
    <source>
        <dbReference type="ARBA" id="ARBA00022840"/>
    </source>
</evidence>
<keyword evidence="13" id="KW-1185">Reference proteome</keyword>
<evidence type="ECO:0000259" key="11">
    <source>
        <dbReference type="Pfam" id="PF08245"/>
    </source>
</evidence>
<dbReference type="GO" id="GO:0005737">
    <property type="term" value="C:cytoplasm"/>
    <property type="evidence" value="ECO:0007669"/>
    <property type="project" value="TreeGrafter"/>
</dbReference>
<keyword evidence="4 10" id="KW-0436">Ligase</keyword>
<organism evidence="12 13">
    <name type="scientific">Horticoccus luteus</name>
    <dbReference type="NCBI Taxonomy" id="2862869"/>
    <lineage>
        <taxon>Bacteria</taxon>
        <taxon>Pseudomonadati</taxon>
        <taxon>Verrucomicrobiota</taxon>
        <taxon>Opitutia</taxon>
        <taxon>Opitutales</taxon>
        <taxon>Opitutaceae</taxon>
        <taxon>Horticoccus</taxon>
    </lineage>
</organism>
<evidence type="ECO:0000256" key="1">
    <source>
        <dbReference type="ARBA" id="ARBA00001946"/>
    </source>
</evidence>
<dbReference type="InterPro" id="IPR018109">
    <property type="entry name" value="Folylpolyglutamate_synth_CS"/>
</dbReference>
<dbReference type="RefSeq" id="WP_220164921.1">
    <property type="nucleotide sequence ID" value="NZ_CP080507.1"/>
</dbReference>
<comment type="catalytic activity">
    <reaction evidence="9">
        <text>(6S)-5,6,7,8-tetrahydrofolyl-(gamma-L-Glu)(n) + L-glutamate + ATP = (6S)-5,6,7,8-tetrahydrofolyl-(gamma-L-Glu)(n+1) + ADP + phosphate + H(+)</text>
        <dbReference type="Rhea" id="RHEA:10580"/>
        <dbReference type="Rhea" id="RHEA-COMP:14738"/>
        <dbReference type="Rhea" id="RHEA-COMP:14740"/>
        <dbReference type="ChEBI" id="CHEBI:15378"/>
        <dbReference type="ChEBI" id="CHEBI:29985"/>
        <dbReference type="ChEBI" id="CHEBI:30616"/>
        <dbReference type="ChEBI" id="CHEBI:43474"/>
        <dbReference type="ChEBI" id="CHEBI:141005"/>
        <dbReference type="ChEBI" id="CHEBI:456216"/>
        <dbReference type="EC" id="6.3.2.17"/>
    </reaction>
</comment>
<evidence type="ECO:0000256" key="9">
    <source>
        <dbReference type="ARBA" id="ARBA00047493"/>
    </source>
</evidence>
<comment type="cofactor">
    <cofactor evidence="1">
        <name>Mg(2+)</name>
        <dbReference type="ChEBI" id="CHEBI:18420"/>
    </cofactor>
</comment>
<feature type="domain" description="Mur ligase central" evidence="11">
    <location>
        <begin position="49"/>
        <end position="196"/>
    </location>
</feature>
<dbReference type="GO" id="GO:0004326">
    <property type="term" value="F:tetrahydrofolylpolyglutamate synthase activity"/>
    <property type="evidence" value="ECO:0007669"/>
    <property type="project" value="UniProtKB-EC"/>
</dbReference>
<evidence type="ECO:0000313" key="12">
    <source>
        <dbReference type="EMBL" id="QYM80152.1"/>
    </source>
</evidence>
<keyword evidence="5" id="KW-0479">Metal-binding</keyword>
<dbReference type="EC" id="6.3.2.17" evidence="3"/>
<dbReference type="KEGG" id="ole:K0B96_05930"/>
<evidence type="ECO:0000256" key="2">
    <source>
        <dbReference type="ARBA" id="ARBA00008276"/>
    </source>
</evidence>
<accession>A0A8F9XHD5</accession>
<dbReference type="Gene3D" id="3.40.1190.10">
    <property type="entry name" value="Mur-like, catalytic domain"/>
    <property type="match status" value="1"/>
</dbReference>
<keyword evidence="7 10" id="KW-0067">ATP-binding</keyword>
<reference evidence="12" key="1">
    <citation type="submission" date="2021-08" db="EMBL/GenBank/DDBJ databases">
        <title>Genome of a novel bacterium of the phylum Verrucomicrobia, Oleiharenicola sp. KSB-15.</title>
        <authorList>
            <person name="Chung J.-H."/>
            <person name="Ahn J.-H."/>
            <person name="Yoon Y."/>
            <person name="Kim D.-Y."/>
            <person name="An S.-H."/>
            <person name="Park I."/>
            <person name="Yeon J."/>
        </authorList>
    </citation>
    <scope>NUCLEOTIDE SEQUENCE</scope>
    <source>
        <strain evidence="12">KSB-15</strain>
    </source>
</reference>
<comment type="similarity">
    <text evidence="2 10">Belongs to the folylpolyglutamate synthase family.</text>
</comment>
<evidence type="ECO:0000256" key="6">
    <source>
        <dbReference type="ARBA" id="ARBA00022741"/>
    </source>
</evidence>
<gene>
    <name evidence="12" type="ORF">K0B96_05930</name>
</gene>
<dbReference type="PANTHER" id="PTHR11136">
    <property type="entry name" value="FOLYLPOLYGLUTAMATE SYNTHASE-RELATED"/>
    <property type="match status" value="1"/>
</dbReference>
<dbReference type="InterPro" id="IPR001645">
    <property type="entry name" value="Folylpolyglutamate_synth"/>
</dbReference>
<keyword evidence="6 10" id="KW-0547">Nucleotide-binding</keyword>
<dbReference type="NCBIfam" id="TIGR01499">
    <property type="entry name" value="folC"/>
    <property type="match status" value="1"/>
</dbReference>
<dbReference type="FunFam" id="3.40.1190.10:FF:000011">
    <property type="entry name" value="Folylpolyglutamate synthase/dihydrofolate synthase"/>
    <property type="match status" value="1"/>
</dbReference>
<dbReference type="PIRSF" id="PIRSF001563">
    <property type="entry name" value="Folylpolyglu_synth"/>
    <property type="match status" value="1"/>
</dbReference>
<proteinExistence type="inferred from homology"/>
<dbReference type="PANTHER" id="PTHR11136:SF0">
    <property type="entry name" value="DIHYDROFOLATE SYNTHETASE-RELATED"/>
    <property type="match status" value="1"/>
</dbReference>
<evidence type="ECO:0000256" key="8">
    <source>
        <dbReference type="ARBA" id="ARBA00022842"/>
    </source>
</evidence>
<dbReference type="Proteomes" id="UP000825051">
    <property type="component" value="Chromosome"/>
</dbReference>
<dbReference type="GO" id="GO:0005524">
    <property type="term" value="F:ATP binding"/>
    <property type="evidence" value="ECO:0007669"/>
    <property type="project" value="UniProtKB-KW"/>
</dbReference>
<protein>
    <recommendedName>
        <fullName evidence="3">tetrahydrofolate synthase</fullName>
        <ecNumber evidence="3">6.3.2.17</ecNumber>
    </recommendedName>
</protein>
<evidence type="ECO:0000313" key="13">
    <source>
        <dbReference type="Proteomes" id="UP000825051"/>
    </source>
</evidence>
<dbReference type="Gene3D" id="3.90.190.20">
    <property type="entry name" value="Mur ligase, C-terminal domain"/>
    <property type="match status" value="1"/>
</dbReference>